<dbReference type="RefSeq" id="WP_207856715.1">
    <property type="nucleotide sequence ID" value="NZ_JAFREP010000002.1"/>
</dbReference>
<protein>
    <recommendedName>
        <fullName evidence="3">DUF4351 domain-containing protein</fullName>
    </recommendedName>
</protein>
<dbReference type="AlphaFoldDB" id="A0A8J7Q6B2"/>
<reference evidence="1" key="1">
    <citation type="submission" date="2021-03" db="EMBL/GenBank/DDBJ databases">
        <authorList>
            <person name="Wang G."/>
        </authorList>
    </citation>
    <scope>NUCLEOTIDE SEQUENCE</scope>
    <source>
        <strain evidence="1">KCTC 12899</strain>
    </source>
</reference>
<name>A0A8J7Q6B2_9BACT</name>
<sequence>MAVKAHLEALNLGKPSDLQVETKLALIRQLAGRSFDHRRLIALFRFIDTMFDLPDDLNLNFREQLRNEIGGGDMNAEEWLYSESSIQKTLKKMARQEGYVQGREEGREEGIRRGFQQALIQMLTRKYGILPQAVVQRIETADHPRISIWINRAGDTNSLADLFGA</sequence>
<dbReference type="PANTHER" id="PTHR35586:SF1">
    <property type="entry name" value="SLL1691 PROTEIN"/>
    <property type="match status" value="1"/>
</dbReference>
<gene>
    <name evidence="1" type="ORF">J3U88_03335</name>
</gene>
<evidence type="ECO:0000313" key="2">
    <source>
        <dbReference type="Proteomes" id="UP000664417"/>
    </source>
</evidence>
<accession>A0A8J7Q6B2</accession>
<dbReference type="PANTHER" id="PTHR35586">
    <property type="entry name" value="SLL1691 PROTEIN"/>
    <property type="match status" value="1"/>
</dbReference>
<evidence type="ECO:0008006" key="3">
    <source>
        <dbReference type="Google" id="ProtNLM"/>
    </source>
</evidence>
<dbReference type="Proteomes" id="UP000664417">
    <property type="component" value="Unassembled WGS sequence"/>
</dbReference>
<dbReference type="EMBL" id="JAFREP010000002">
    <property type="protein sequence ID" value="MBO1317479.1"/>
    <property type="molecule type" value="Genomic_DNA"/>
</dbReference>
<evidence type="ECO:0000313" key="1">
    <source>
        <dbReference type="EMBL" id="MBO1317479.1"/>
    </source>
</evidence>
<organism evidence="1 2">
    <name type="scientific">Acanthopleuribacter pedis</name>
    <dbReference type="NCBI Taxonomy" id="442870"/>
    <lineage>
        <taxon>Bacteria</taxon>
        <taxon>Pseudomonadati</taxon>
        <taxon>Acidobacteriota</taxon>
        <taxon>Holophagae</taxon>
        <taxon>Acanthopleuribacterales</taxon>
        <taxon>Acanthopleuribacteraceae</taxon>
        <taxon>Acanthopleuribacter</taxon>
    </lineage>
</organism>
<keyword evidence="2" id="KW-1185">Reference proteome</keyword>
<comment type="caution">
    <text evidence="1">The sequence shown here is derived from an EMBL/GenBank/DDBJ whole genome shotgun (WGS) entry which is preliminary data.</text>
</comment>
<proteinExistence type="predicted"/>